<gene>
    <name evidence="1" type="ORF">QQF32_09375</name>
</gene>
<reference evidence="1 2" key="1">
    <citation type="submission" date="2023-06" db="EMBL/GenBank/DDBJ databases">
        <title>Identification and characterization of antibiotic-resistant Gram-negative bacteria.</title>
        <authorList>
            <person name="Cho G.-S."/>
            <person name="Lee J."/>
            <person name="Tai E."/>
            <person name="Jeong S."/>
            <person name="Kim I."/>
            <person name="Kim B.-E."/>
            <person name="Jeong M.-I."/>
            <person name="Oh K.-K."/>
            <person name="Franz C.M.A.P."/>
        </authorList>
    </citation>
    <scope>NUCLEOTIDE SEQUENCE [LARGE SCALE GENOMIC DNA]</scope>
    <source>
        <strain evidence="1 2">V106_12</strain>
    </source>
</reference>
<dbReference type="EMBL" id="JASSOM010000048">
    <property type="protein sequence ID" value="MDK9363398.1"/>
    <property type="molecule type" value="Genomic_DNA"/>
</dbReference>
<organism evidence="1 2">
    <name type="scientific">Lelliottia wanjuensis</name>
    <dbReference type="NCBI Taxonomy" id="3050585"/>
    <lineage>
        <taxon>Bacteria</taxon>
        <taxon>Pseudomonadati</taxon>
        <taxon>Pseudomonadota</taxon>
        <taxon>Gammaproteobacteria</taxon>
        <taxon>Enterobacterales</taxon>
        <taxon>Enterobacteriaceae</taxon>
        <taxon>Lelliottia</taxon>
    </lineage>
</organism>
<comment type="caution">
    <text evidence="1">The sequence shown here is derived from an EMBL/GenBank/DDBJ whole genome shotgun (WGS) entry which is preliminary data.</text>
</comment>
<keyword evidence="2" id="KW-1185">Reference proteome</keyword>
<dbReference type="Proteomes" id="UP001223214">
    <property type="component" value="Unassembled WGS sequence"/>
</dbReference>
<name>A0AAP4D3Q7_9ENTR</name>
<accession>A0AAP4D3Q7</accession>
<proteinExistence type="predicted"/>
<protein>
    <submittedName>
        <fullName evidence="1">Uncharacterized protein</fullName>
    </submittedName>
</protein>
<dbReference type="RefSeq" id="WP_285149443.1">
    <property type="nucleotide sequence ID" value="NZ_JASSOM010000048.1"/>
</dbReference>
<dbReference type="AlphaFoldDB" id="A0AAP4D3Q7"/>
<sequence length="119" mass="14546">MKKEHFLMKMHFPIEWITFNLYPDVLFKNQINLYREDNDEESSEHYRNGAFHWWIRRNPDKDTLIKLINLTFLDLEQLMADDVRSYIIKCEAFDNDLKELMKESYISRLYSIASMRDNS</sequence>
<evidence type="ECO:0000313" key="2">
    <source>
        <dbReference type="Proteomes" id="UP001223214"/>
    </source>
</evidence>
<evidence type="ECO:0000313" key="1">
    <source>
        <dbReference type="EMBL" id="MDK9363398.1"/>
    </source>
</evidence>